<keyword evidence="10" id="KW-0812">Transmembrane</keyword>
<dbReference type="UniPathway" id="UPA00326"/>
<dbReference type="GO" id="GO:0009263">
    <property type="term" value="P:deoxyribonucleotide biosynthetic process"/>
    <property type="evidence" value="ECO:0007669"/>
    <property type="project" value="UniProtKB-KW"/>
</dbReference>
<dbReference type="Pfam" id="PF00268">
    <property type="entry name" value="Ribonuc_red_sm"/>
    <property type="match status" value="1"/>
</dbReference>
<keyword evidence="6" id="KW-0408">Iron</keyword>
<comment type="similarity">
    <text evidence="2">Belongs to the ribonucleoside diphosphate reductase small chain family.</text>
</comment>
<protein>
    <recommendedName>
        <fullName evidence="4">Ribonucleoside-diphosphate reductase small chain</fullName>
        <ecNumber evidence="3">1.17.4.1</ecNumber>
    </recommendedName>
    <alternativeName>
        <fullName evidence="9">Ribonucleotide reductase small subunit</fullName>
    </alternativeName>
</protein>
<dbReference type="CDD" id="cd01049">
    <property type="entry name" value="RNRR2"/>
    <property type="match status" value="1"/>
</dbReference>
<evidence type="ECO:0000256" key="4">
    <source>
        <dbReference type="ARBA" id="ARBA00014347"/>
    </source>
</evidence>
<keyword evidence="7" id="KW-0215">Deoxyribonucleotide synthesis</keyword>
<evidence type="ECO:0000256" key="7">
    <source>
        <dbReference type="ARBA" id="ARBA00023116"/>
    </source>
</evidence>
<keyword evidence="5" id="KW-0560">Oxidoreductase</keyword>
<feature type="transmembrane region" description="Helical" evidence="10">
    <location>
        <begin position="221"/>
        <end position="246"/>
    </location>
</feature>
<dbReference type="GO" id="GO:0004748">
    <property type="term" value="F:ribonucleoside-diphosphate reductase activity, thioredoxin disulfide as acceptor"/>
    <property type="evidence" value="ECO:0007669"/>
    <property type="project" value="UniProtKB-EC"/>
</dbReference>
<dbReference type="SUPFAM" id="SSF47240">
    <property type="entry name" value="Ferritin-like"/>
    <property type="match status" value="1"/>
</dbReference>
<dbReference type="EC" id="1.17.4.1" evidence="3"/>
<dbReference type="InterPro" id="IPR012348">
    <property type="entry name" value="RNR-like"/>
</dbReference>
<dbReference type="Gene3D" id="1.10.620.20">
    <property type="entry name" value="Ribonucleotide Reductase, subunit A"/>
    <property type="match status" value="1"/>
</dbReference>
<dbReference type="EMBL" id="MK072078">
    <property type="protein sequence ID" value="AYV78437.1"/>
    <property type="molecule type" value="Genomic_DNA"/>
</dbReference>
<dbReference type="PROSITE" id="PS00368">
    <property type="entry name" value="RIBORED_SMALL"/>
    <property type="match status" value="1"/>
</dbReference>
<dbReference type="PANTHER" id="PTHR23409:SF18">
    <property type="entry name" value="RIBONUCLEOSIDE-DIPHOSPHATE REDUCTASE SUBUNIT M2"/>
    <property type="match status" value="1"/>
</dbReference>
<evidence type="ECO:0000256" key="9">
    <source>
        <dbReference type="ARBA" id="ARBA00030749"/>
    </source>
</evidence>
<evidence type="ECO:0000256" key="5">
    <source>
        <dbReference type="ARBA" id="ARBA00023002"/>
    </source>
</evidence>
<comment type="cofactor">
    <cofactor evidence="1">
        <name>Fe cation</name>
        <dbReference type="ChEBI" id="CHEBI:24875"/>
    </cofactor>
</comment>
<evidence type="ECO:0000256" key="8">
    <source>
        <dbReference type="ARBA" id="ARBA00025523"/>
    </source>
</evidence>
<dbReference type="InterPro" id="IPR000358">
    <property type="entry name" value="RNR_small_fam"/>
</dbReference>
<dbReference type="InterPro" id="IPR009078">
    <property type="entry name" value="Ferritin-like_SF"/>
</dbReference>
<dbReference type="PANTHER" id="PTHR23409">
    <property type="entry name" value="RIBONUCLEOSIDE-DIPHOSPHATE REDUCTASE SMALL CHAIN"/>
    <property type="match status" value="1"/>
</dbReference>
<dbReference type="InterPro" id="IPR033909">
    <property type="entry name" value="RNR_small"/>
</dbReference>
<reference evidence="11" key="1">
    <citation type="submission" date="2018-10" db="EMBL/GenBank/DDBJ databases">
        <title>Hidden diversity of soil giant viruses.</title>
        <authorList>
            <person name="Schulz F."/>
            <person name="Alteio L."/>
            <person name="Goudeau D."/>
            <person name="Ryan E.M."/>
            <person name="Malmstrom R.R."/>
            <person name="Blanchard J."/>
            <person name="Woyke T."/>
        </authorList>
    </citation>
    <scope>NUCLEOTIDE SEQUENCE</scope>
    <source>
        <strain evidence="11">EDV1</strain>
    </source>
</reference>
<evidence type="ECO:0000256" key="10">
    <source>
        <dbReference type="SAM" id="Phobius"/>
    </source>
</evidence>
<keyword evidence="10" id="KW-1133">Transmembrane helix</keyword>
<evidence type="ECO:0000313" key="11">
    <source>
        <dbReference type="EMBL" id="AYV78437.1"/>
    </source>
</evidence>
<comment type="function">
    <text evidence="8">Ribonucleoside-diphosphate reductase holoenzyme provides the precursors necessary for viral DNA synthesis. Allows virus growth in non-dividing cells. Catalyzes the biosynthesis of deoxyribonucleotides from the corresponding ribonucleotides.</text>
</comment>
<sequence>MQNSNSNKNANKRKLIDYESLENDDLELNKAKHVKTEKVPQLLASHINNKVEKTKEDIEEEEEGKIIDATEPILNPNKIRFTMFPLEYHDIWKMYKTQRALFWQPDEINFSKDYDDFLTLTSDEQHFIKMILAFFAASDGIVNFNISERFANDVKIMEAKVAYDWQKMMENIHGEVYSQMIENIIKDAQEKERLYNAIETIPAVKKMADWAFKWIQSPKRFAYRVIAFAIVEGIFFSGAFAAIYWIKKYRCRGKQFLQGLIQSNDFIARDEGMHCDFACLLYSHLVNKLPTSEVNIIMEEAVVISKEFIIDSLPCKLIGMNSDMMSDYIEFIGDRLLIALGYPKKYNKQNPFPFMESIGMIDKKNFFEERPREYASANVFNKGSKNSVNLVADF</sequence>
<evidence type="ECO:0000256" key="6">
    <source>
        <dbReference type="ARBA" id="ARBA00023004"/>
    </source>
</evidence>
<organism evidence="11">
    <name type="scientific">Edafosvirus sp</name>
    <dbReference type="NCBI Taxonomy" id="2487765"/>
    <lineage>
        <taxon>Viruses</taxon>
        <taxon>Varidnaviria</taxon>
        <taxon>Bamfordvirae</taxon>
        <taxon>Nucleocytoviricota</taxon>
        <taxon>Megaviricetes</taxon>
        <taxon>Imitervirales</taxon>
        <taxon>Mimiviridae</taxon>
        <taxon>Klosneuvirinae</taxon>
    </lineage>
</organism>
<keyword evidence="10" id="KW-0472">Membrane</keyword>
<gene>
    <name evidence="11" type="ORF">Edafosvirus13_2</name>
</gene>
<evidence type="ECO:0000256" key="3">
    <source>
        <dbReference type="ARBA" id="ARBA00012274"/>
    </source>
</evidence>
<name>A0A3G4ZU71_9VIRU</name>
<proteinExistence type="inferred from homology"/>
<accession>A0A3G4ZU71</accession>
<evidence type="ECO:0000256" key="2">
    <source>
        <dbReference type="ARBA" id="ARBA00009303"/>
    </source>
</evidence>
<evidence type="ECO:0000256" key="1">
    <source>
        <dbReference type="ARBA" id="ARBA00001962"/>
    </source>
</evidence>
<dbReference type="InterPro" id="IPR030475">
    <property type="entry name" value="RNR_small_AS"/>
</dbReference>